<dbReference type="RefSeq" id="WP_097127191.1">
    <property type="nucleotide sequence ID" value="NZ_OCNH01000003.1"/>
</dbReference>
<organism evidence="2 3">
    <name type="scientific">Spirosoma fluviale</name>
    <dbReference type="NCBI Taxonomy" id="1597977"/>
    <lineage>
        <taxon>Bacteria</taxon>
        <taxon>Pseudomonadati</taxon>
        <taxon>Bacteroidota</taxon>
        <taxon>Cytophagia</taxon>
        <taxon>Cytophagales</taxon>
        <taxon>Cytophagaceae</taxon>
        <taxon>Spirosoma</taxon>
    </lineage>
</organism>
<reference evidence="3" key="1">
    <citation type="submission" date="2017-09" db="EMBL/GenBank/DDBJ databases">
        <authorList>
            <person name="Varghese N."/>
            <person name="Submissions S."/>
        </authorList>
    </citation>
    <scope>NUCLEOTIDE SEQUENCE [LARGE SCALE GENOMIC DNA]</scope>
    <source>
        <strain evidence="3">DSM 29961</strain>
    </source>
</reference>
<evidence type="ECO:0000313" key="2">
    <source>
        <dbReference type="EMBL" id="SOD91750.1"/>
    </source>
</evidence>
<dbReference type="Gene3D" id="2.120.10.30">
    <property type="entry name" value="TolB, C-terminal domain"/>
    <property type="match status" value="3"/>
</dbReference>
<name>A0A286G875_9BACT</name>
<evidence type="ECO:0000256" key="1">
    <source>
        <dbReference type="SAM" id="SignalP"/>
    </source>
</evidence>
<protein>
    <recommendedName>
        <fullName evidence="4">NHL repeat-containing protein</fullName>
    </recommendedName>
</protein>
<dbReference type="AlphaFoldDB" id="A0A286G875"/>
<keyword evidence="3" id="KW-1185">Reference proteome</keyword>
<dbReference type="InterPro" id="IPR011042">
    <property type="entry name" value="6-blade_b-propeller_TolB-like"/>
</dbReference>
<keyword evidence="1" id="KW-0732">Signal</keyword>
<feature type="chain" id="PRO_5013126482" description="NHL repeat-containing protein" evidence="1">
    <location>
        <begin position="18"/>
        <end position="347"/>
    </location>
</feature>
<sequence length="347" mass="38017">MRYILFFFAGLSLMARAQSPIPKLPSSPNAIVIDSKDNVIMHVYQGRVMKLTPDGKLSYITEDIRKDIKRAPYPRCNAMAIDAQDNIYMADEGLIWKLTLDGKVTLFAGVPFVSRVKDGPLQTAQFRSIEFIEIDQAGNIYVAERDNTNKDNLGDFYLIRKIDANGMVTTLVNTRESTTLKTKWIAGMGIDPAGNLYLSDGAGRCIKKLAVNGTVTTLAGLCGKREFHPVYVQGDVSKAELMAPQDILINSKGDVIFADGRLHRIIKIAENKVATIAGNSIIQPNNVNMGGRAQEGYKDGKALTALFNFPLGCDIAMDSKQNIYIIDGGNDCIRKLSADGMVTTIAK</sequence>
<dbReference type="SUPFAM" id="SSF101898">
    <property type="entry name" value="NHL repeat"/>
    <property type="match status" value="2"/>
</dbReference>
<proteinExistence type="predicted"/>
<evidence type="ECO:0000313" key="3">
    <source>
        <dbReference type="Proteomes" id="UP000219452"/>
    </source>
</evidence>
<feature type="signal peptide" evidence="1">
    <location>
        <begin position="1"/>
        <end position="17"/>
    </location>
</feature>
<gene>
    <name evidence="2" type="ORF">SAMN06269250_3621</name>
</gene>
<evidence type="ECO:0008006" key="4">
    <source>
        <dbReference type="Google" id="ProtNLM"/>
    </source>
</evidence>
<accession>A0A286G875</accession>
<dbReference type="PANTHER" id="PTHR13833:SF71">
    <property type="entry name" value="NHL DOMAIN-CONTAINING PROTEIN"/>
    <property type="match status" value="1"/>
</dbReference>
<dbReference type="Proteomes" id="UP000219452">
    <property type="component" value="Unassembled WGS sequence"/>
</dbReference>
<dbReference type="PANTHER" id="PTHR13833">
    <property type="match status" value="1"/>
</dbReference>
<dbReference type="OrthoDB" id="791543at2"/>
<dbReference type="EMBL" id="OCNH01000003">
    <property type="protein sequence ID" value="SOD91750.1"/>
    <property type="molecule type" value="Genomic_DNA"/>
</dbReference>